<reference evidence="2 3" key="1">
    <citation type="submission" date="2014-08" db="EMBL/GenBank/DDBJ databases">
        <title>Clostridium innocuum, an unnegligible vancomycin-resistant pathogen causing extra-intestinal infections.</title>
        <authorList>
            <person name="Feng Y."/>
            <person name="Chiu C.-H."/>
        </authorList>
    </citation>
    <scope>NUCLEOTIDE SEQUENCE [LARGE SCALE GENOMIC DNA]</scope>
    <source>
        <strain evidence="2 3">AN88</strain>
    </source>
</reference>
<comment type="caution">
    <text evidence="2">The sequence shown here is derived from an EMBL/GenBank/DDBJ whole genome shotgun (WGS) entry which is preliminary data.</text>
</comment>
<dbReference type="RefSeq" id="WP_044907206.1">
    <property type="nucleotide sequence ID" value="NZ_JQIF01000095.1"/>
</dbReference>
<evidence type="ECO:0000313" key="3">
    <source>
        <dbReference type="Proteomes" id="UP000030008"/>
    </source>
</evidence>
<keyword evidence="1" id="KW-0812">Transmembrane</keyword>
<organism evidence="2 3">
    <name type="scientific">Clostridium innocuum</name>
    <dbReference type="NCBI Taxonomy" id="1522"/>
    <lineage>
        <taxon>Bacteria</taxon>
        <taxon>Bacillati</taxon>
        <taxon>Bacillota</taxon>
        <taxon>Clostridia</taxon>
        <taxon>Eubacteriales</taxon>
        <taxon>Clostridiaceae</taxon>
        <taxon>Clostridium</taxon>
    </lineage>
</organism>
<keyword evidence="1" id="KW-1133">Transmembrane helix</keyword>
<proteinExistence type="predicted"/>
<accession>A0A099I2A0</accession>
<protein>
    <submittedName>
        <fullName evidence="2">Uncharacterized protein</fullName>
    </submittedName>
</protein>
<keyword evidence="1" id="KW-0472">Membrane</keyword>
<name>A0A099I2A0_CLOIN</name>
<gene>
    <name evidence="2" type="ORF">CIAN88_18085</name>
</gene>
<feature type="transmembrane region" description="Helical" evidence="1">
    <location>
        <begin position="7"/>
        <end position="26"/>
    </location>
</feature>
<dbReference type="AlphaFoldDB" id="A0A099I2A0"/>
<feature type="transmembrane region" description="Helical" evidence="1">
    <location>
        <begin position="46"/>
        <end position="65"/>
    </location>
</feature>
<dbReference type="Proteomes" id="UP000030008">
    <property type="component" value="Unassembled WGS sequence"/>
</dbReference>
<evidence type="ECO:0000313" key="2">
    <source>
        <dbReference type="EMBL" id="KGJ51840.1"/>
    </source>
</evidence>
<sequence length="100" mass="11307">MKKTAKTDIAIIIIVSLISAIMYVGWEGIIMDYGRELSKPLVLRFVPVLLIQFGMSVLGILIVLLKNKERLSDYGLVKKNAIFQSLDACYVLYQLSFFFG</sequence>
<evidence type="ECO:0000256" key="1">
    <source>
        <dbReference type="SAM" id="Phobius"/>
    </source>
</evidence>
<dbReference type="EMBL" id="JQIF01000095">
    <property type="protein sequence ID" value="KGJ51840.1"/>
    <property type="molecule type" value="Genomic_DNA"/>
</dbReference>